<dbReference type="InterPro" id="IPR002187">
    <property type="entry name" value="N-reg_PII"/>
</dbReference>
<dbReference type="SUPFAM" id="SSF54913">
    <property type="entry name" value="GlnB-like"/>
    <property type="match status" value="1"/>
</dbReference>
<evidence type="ECO:0008006" key="3">
    <source>
        <dbReference type="Google" id="ProtNLM"/>
    </source>
</evidence>
<dbReference type="GO" id="GO:0030234">
    <property type="term" value="F:enzyme regulator activity"/>
    <property type="evidence" value="ECO:0007669"/>
    <property type="project" value="InterPro"/>
</dbReference>
<reference evidence="1" key="1">
    <citation type="journal article" date="2021" name="Environ. Microbiol.">
        <title>Genomic characterization of three novel Desulfobacterota classes expand the metabolic and phylogenetic diversity of the phylum.</title>
        <authorList>
            <person name="Murphy C.L."/>
            <person name="Biggerstaff J."/>
            <person name="Eichhorn A."/>
            <person name="Ewing E."/>
            <person name="Shahan R."/>
            <person name="Soriano D."/>
            <person name="Stewart S."/>
            <person name="VanMol K."/>
            <person name="Walker R."/>
            <person name="Walters P."/>
            <person name="Elshahed M.S."/>
            <person name="Youssef N.H."/>
        </authorList>
    </citation>
    <scope>NUCLEOTIDE SEQUENCE</scope>
    <source>
        <strain evidence="1">Zod_Metabat.24</strain>
    </source>
</reference>
<dbReference type="Gene3D" id="3.30.70.120">
    <property type="match status" value="1"/>
</dbReference>
<protein>
    <recommendedName>
        <fullName evidence="3">Nitrogen regulatory protein P-II</fullName>
    </recommendedName>
</protein>
<dbReference type="AlphaFoldDB" id="A0A9D8PNJ5"/>
<proteinExistence type="predicted"/>
<dbReference type="InterPro" id="IPR011322">
    <property type="entry name" value="N-reg_PII-like_a/b"/>
</dbReference>
<name>A0A9D8PNJ5_9DELT</name>
<dbReference type="Proteomes" id="UP000809273">
    <property type="component" value="Unassembled WGS sequence"/>
</dbReference>
<accession>A0A9D8PNJ5</accession>
<evidence type="ECO:0000313" key="2">
    <source>
        <dbReference type="Proteomes" id="UP000809273"/>
    </source>
</evidence>
<sequence>MGKGKPQVNENLKLFIIILNRTEYLDDILTLFLELGVSGATIIDSVGMGRIVSKDIPIFASFSDLLSSSRPSNKTILTIVREDLIAEIVDGIEKSIGDFTETGMGIYFTLSLDQVWGLTKGLDD</sequence>
<dbReference type="PROSITE" id="PS51343">
    <property type="entry name" value="PII_GLNB_DOM"/>
    <property type="match status" value="1"/>
</dbReference>
<dbReference type="InterPro" id="IPR015867">
    <property type="entry name" value="N-reg_PII/ATP_PRibTrfase_C"/>
</dbReference>
<comment type="caution">
    <text evidence="1">The sequence shown here is derived from an EMBL/GenBank/DDBJ whole genome shotgun (WGS) entry which is preliminary data.</text>
</comment>
<dbReference type="Pfam" id="PF00543">
    <property type="entry name" value="P-II"/>
    <property type="match status" value="1"/>
</dbReference>
<dbReference type="EMBL" id="JAFGIX010000063">
    <property type="protein sequence ID" value="MBN1574021.1"/>
    <property type="molecule type" value="Genomic_DNA"/>
</dbReference>
<organism evidence="1 2">
    <name type="scientific">Candidatus Zymogenus saltonus</name>
    <dbReference type="NCBI Taxonomy" id="2844893"/>
    <lineage>
        <taxon>Bacteria</taxon>
        <taxon>Deltaproteobacteria</taxon>
        <taxon>Candidatus Zymogenia</taxon>
        <taxon>Candidatus Zymogeniales</taxon>
        <taxon>Candidatus Zymogenaceae</taxon>
        <taxon>Candidatus Zymogenus</taxon>
    </lineage>
</organism>
<gene>
    <name evidence="1" type="ORF">JW984_12565</name>
</gene>
<evidence type="ECO:0000313" key="1">
    <source>
        <dbReference type="EMBL" id="MBN1574021.1"/>
    </source>
</evidence>
<dbReference type="GO" id="GO:0006808">
    <property type="term" value="P:regulation of nitrogen utilization"/>
    <property type="evidence" value="ECO:0007669"/>
    <property type="project" value="InterPro"/>
</dbReference>
<reference evidence="1" key="2">
    <citation type="submission" date="2021-01" db="EMBL/GenBank/DDBJ databases">
        <authorList>
            <person name="Hahn C.R."/>
            <person name="Youssef N.H."/>
            <person name="Elshahed M."/>
        </authorList>
    </citation>
    <scope>NUCLEOTIDE SEQUENCE</scope>
    <source>
        <strain evidence="1">Zod_Metabat.24</strain>
    </source>
</reference>